<evidence type="ECO:0000313" key="2">
    <source>
        <dbReference type="EMBL" id="SJL10790.1"/>
    </source>
</evidence>
<gene>
    <name evidence="2" type="ORF">ARMOST_14184</name>
</gene>
<dbReference type="Proteomes" id="UP000219338">
    <property type="component" value="Unassembled WGS sequence"/>
</dbReference>
<evidence type="ECO:0000313" key="3">
    <source>
        <dbReference type="Proteomes" id="UP000219338"/>
    </source>
</evidence>
<name>A0A284RPV5_ARMOS</name>
<feature type="region of interest" description="Disordered" evidence="1">
    <location>
        <begin position="1"/>
        <end position="85"/>
    </location>
</feature>
<reference evidence="3" key="1">
    <citation type="journal article" date="2017" name="Nat. Ecol. Evol.">
        <title>Genome expansion and lineage-specific genetic innovations in the forest pathogenic fungi Armillaria.</title>
        <authorList>
            <person name="Sipos G."/>
            <person name="Prasanna A.N."/>
            <person name="Walter M.C."/>
            <person name="O'Connor E."/>
            <person name="Balint B."/>
            <person name="Krizsan K."/>
            <person name="Kiss B."/>
            <person name="Hess J."/>
            <person name="Varga T."/>
            <person name="Slot J."/>
            <person name="Riley R."/>
            <person name="Boka B."/>
            <person name="Rigling D."/>
            <person name="Barry K."/>
            <person name="Lee J."/>
            <person name="Mihaltcheva S."/>
            <person name="LaButti K."/>
            <person name="Lipzen A."/>
            <person name="Waldron R."/>
            <person name="Moloney N.M."/>
            <person name="Sperisen C."/>
            <person name="Kredics L."/>
            <person name="Vagvoelgyi C."/>
            <person name="Patrignani A."/>
            <person name="Fitzpatrick D."/>
            <person name="Nagy I."/>
            <person name="Doyle S."/>
            <person name="Anderson J.B."/>
            <person name="Grigoriev I.V."/>
            <person name="Gueldener U."/>
            <person name="Muensterkoetter M."/>
            <person name="Nagy L.G."/>
        </authorList>
    </citation>
    <scope>NUCLEOTIDE SEQUENCE [LARGE SCALE GENOMIC DNA]</scope>
    <source>
        <strain evidence="3">C18/9</strain>
    </source>
</reference>
<keyword evidence="3" id="KW-1185">Reference proteome</keyword>
<dbReference type="EMBL" id="FUEG01000013">
    <property type="protein sequence ID" value="SJL10790.1"/>
    <property type="molecule type" value="Genomic_DNA"/>
</dbReference>
<dbReference type="AlphaFoldDB" id="A0A284RPV5"/>
<feature type="compositionally biased region" description="Gly residues" evidence="1">
    <location>
        <begin position="68"/>
        <end position="81"/>
    </location>
</feature>
<sequence>MAQTRSQSRRSRSQSRSQWPKRTQTARKRIGNRGQQPVKMHMAIQCPSDNNSKASKDIDMDDPENQPGGSGGGGGGGGGEEGTANDQPKALLELILWFPSGESLIQIVPFVLAENLLKDSIFLDKLNNEAKKKIFIKFLVEMEIIKLLVSCFQLTGQTMAAISTSNDNQADIAKIIELVDKLSKEGTNFTVPANQFAWACIHDARKVAALEEEKRTLVCHVFNNSAVKAQLEKSIGRKFTL</sequence>
<accession>A0A284RPV5</accession>
<evidence type="ECO:0000256" key="1">
    <source>
        <dbReference type="SAM" id="MobiDB-lite"/>
    </source>
</evidence>
<proteinExistence type="predicted"/>
<protein>
    <submittedName>
        <fullName evidence="2">Uncharacterized protein</fullName>
    </submittedName>
</protein>
<organism evidence="2 3">
    <name type="scientific">Armillaria ostoyae</name>
    <name type="common">Armillaria root rot fungus</name>
    <dbReference type="NCBI Taxonomy" id="47428"/>
    <lineage>
        <taxon>Eukaryota</taxon>
        <taxon>Fungi</taxon>
        <taxon>Dikarya</taxon>
        <taxon>Basidiomycota</taxon>
        <taxon>Agaricomycotina</taxon>
        <taxon>Agaricomycetes</taxon>
        <taxon>Agaricomycetidae</taxon>
        <taxon>Agaricales</taxon>
        <taxon>Marasmiineae</taxon>
        <taxon>Physalacriaceae</taxon>
        <taxon>Armillaria</taxon>
    </lineage>
</organism>